<dbReference type="PANTHER" id="PTHR10491:SF4">
    <property type="entry name" value="METHIONINE ADENOSYLTRANSFERASE 2 SUBUNIT BETA"/>
    <property type="match status" value="1"/>
</dbReference>
<accession>A0A2Z2MJK3</accession>
<dbReference type="EMBL" id="CP015101">
    <property type="protein sequence ID" value="ASJ05729.1"/>
    <property type="molecule type" value="Genomic_DNA"/>
</dbReference>
<dbReference type="InterPro" id="IPR005913">
    <property type="entry name" value="dTDP_dehydrorham_reduct"/>
</dbReference>
<dbReference type="InterPro" id="IPR029903">
    <property type="entry name" value="RmlD-like-bd"/>
</dbReference>
<dbReference type="Gene3D" id="3.40.50.720">
    <property type="entry name" value="NAD(P)-binding Rossmann-like Domain"/>
    <property type="match status" value="1"/>
</dbReference>
<dbReference type="CDD" id="cd05254">
    <property type="entry name" value="dTDP_HR_like_SDR_e"/>
    <property type="match status" value="1"/>
</dbReference>
<dbReference type="Pfam" id="PF04321">
    <property type="entry name" value="RmlD_sub_bind"/>
    <property type="match status" value="1"/>
</dbReference>
<dbReference type="SUPFAM" id="SSF51735">
    <property type="entry name" value="NAD(P)-binding Rossmann-fold domains"/>
    <property type="match status" value="1"/>
</dbReference>
<name>A0A2Z2MJK3_9EURY</name>
<dbReference type="KEGG" id="tbs:A3L01_10265"/>
<evidence type="ECO:0000313" key="3">
    <source>
        <dbReference type="Proteomes" id="UP000250272"/>
    </source>
</evidence>
<dbReference type="Proteomes" id="UP000250272">
    <property type="component" value="Chromosome"/>
</dbReference>
<dbReference type="Gene3D" id="3.90.25.10">
    <property type="entry name" value="UDP-galactose 4-epimerase, domain 1"/>
    <property type="match status" value="1"/>
</dbReference>
<dbReference type="GO" id="GO:0019305">
    <property type="term" value="P:dTDP-rhamnose biosynthetic process"/>
    <property type="evidence" value="ECO:0007669"/>
    <property type="project" value="TreeGrafter"/>
</dbReference>
<protein>
    <submittedName>
        <fullName evidence="2">NAD(P)-dependent oxidoreductase</fullName>
    </submittedName>
</protein>
<gene>
    <name evidence="2" type="ORF">A3L01_10265</name>
</gene>
<dbReference type="PANTHER" id="PTHR10491">
    <property type="entry name" value="DTDP-4-DEHYDRORHAMNOSE REDUCTASE"/>
    <property type="match status" value="1"/>
</dbReference>
<dbReference type="GO" id="GO:0005829">
    <property type="term" value="C:cytosol"/>
    <property type="evidence" value="ECO:0007669"/>
    <property type="project" value="TreeGrafter"/>
</dbReference>
<organism evidence="2 3">
    <name type="scientific">Thermococcus barossii</name>
    <dbReference type="NCBI Taxonomy" id="54077"/>
    <lineage>
        <taxon>Archaea</taxon>
        <taxon>Methanobacteriati</taxon>
        <taxon>Methanobacteriota</taxon>
        <taxon>Thermococci</taxon>
        <taxon>Thermococcales</taxon>
        <taxon>Thermococcaceae</taxon>
        <taxon>Thermococcus</taxon>
    </lineage>
</organism>
<feature type="domain" description="RmlD-like substrate binding" evidence="1">
    <location>
        <begin position="1"/>
        <end position="281"/>
    </location>
</feature>
<evidence type="ECO:0000259" key="1">
    <source>
        <dbReference type="Pfam" id="PF04321"/>
    </source>
</evidence>
<dbReference type="RefSeq" id="WP_088865723.1">
    <property type="nucleotide sequence ID" value="NZ_CP015101.1"/>
</dbReference>
<sequence>MRVAIIGANGQLGTDLVKVFGEDPSFGVIPLTHKDLDVTVPETLKVLKELKPDVIINTAAYVRVDDAELYPEKAFAVNAIGALNVARVASEIDAINVYISTDYVFDGEKGEPYTEEDAPNPVNVYGASKYAGEIFTRNYSKKHYIVRIASLYGKAGASGKSGNFVNWVIEKVKQGEELKIVNDQFMNPTYAVDVARVLREFLKIQPEWGIYHVVNTGYCSWYEFAKTIFTMLEWEVLIKPIKSSELGRIAKRPKFSALENRKITELGLRMPSWKKALKEYLIEKGYMTKATLYLGGSQNGMGK</sequence>
<dbReference type="InterPro" id="IPR036291">
    <property type="entry name" value="NAD(P)-bd_dom_sf"/>
</dbReference>
<reference evidence="2 3" key="1">
    <citation type="submission" date="2016-04" db="EMBL/GenBank/DDBJ databases">
        <title>Complete genome sequence of Thermococcus barossii type strain SHCK-94.</title>
        <authorList>
            <person name="Oger P.M."/>
        </authorList>
    </citation>
    <scope>NUCLEOTIDE SEQUENCE [LARGE SCALE GENOMIC DNA]</scope>
    <source>
        <strain evidence="2 3">SHCK-94</strain>
    </source>
</reference>
<dbReference type="GO" id="GO:0008831">
    <property type="term" value="F:dTDP-4-dehydrorhamnose reductase activity"/>
    <property type="evidence" value="ECO:0007669"/>
    <property type="project" value="TreeGrafter"/>
</dbReference>
<dbReference type="GeneID" id="33327165"/>
<proteinExistence type="predicted"/>
<dbReference type="OrthoDB" id="4907at2157"/>
<dbReference type="NCBIfam" id="TIGR01214">
    <property type="entry name" value="rmlD"/>
    <property type="match status" value="1"/>
</dbReference>
<evidence type="ECO:0000313" key="2">
    <source>
        <dbReference type="EMBL" id="ASJ05729.1"/>
    </source>
</evidence>
<keyword evidence="3" id="KW-1185">Reference proteome</keyword>
<dbReference type="AlphaFoldDB" id="A0A2Z2MJK3"/>